<feature type="coiled-coil region" evidence="1">
    <location>
        <begin position="76"/>
        <end position="103"/>
    </location>
</feature>
<proteinExistence type="predicted"/>
<organism evidence="2 3">
    <name type="scientific">Datura stramonium</name>
    <name type="common">Jimsonweed</name>
    <name type="synonym">Common thornapple</name>
    <dbReference type="NCBI Taxonomy" id="4076"/>
    <lineage>
        <taxon>Eukaryota</taxon>
        <taxon>Viridiplantae</taxon>
        <taxon>Streptophyta</taxon>
        <taxon>Embryophyta</taxon>
        <taxon>Tracheophyta</taxon>
        <taxon>Spermatophyta</taxon>
        <taxon>Magnoliopsida</taxon>
        <taxon>eudicotyledons</taxon>
        <taxon>Gunneridae</taxon>
        <taxon>Pentapetalae</taxon>
        <taxon>asterids</taxon>
        <taxon>lamiids</taxon>
        <taxon>Solanales</taxon>
        <taxon>Solanaceae</taxon>
        <taxon>Solanoideae</taxon>
        <taxon>Datureae</taxon>
        <taxon>Datura</taxon>
    </lineage>
</organism>
<dbReference type="EMBL" id="JACEIK010006959">
    <property type="protein sequence ID" value="MCE3049524.1"/>
    <property type="molecule type" value="Genomic_DNA"/>
</dbReference>
<dbReference type="Proteomes" id="UP000823775">
    <property type="component" value="Unassembled WGS sequence"/>
</dbReference>
<comment type="caution">
    <text evidence="2">The sequence shown here is derived from an EMBL/GenBank/DDBJ whole genome shotgun (WGS) entry which is preliminary data.</text>
</comment>
<evidence type="ECO:0000313" key="3">
    <source>
        <dbReference type="Proteomes" id="UP000823775"/>
    </source>
</evidence>
<sequence length="149" mass="16860">MPRSSQYAFTLANFVRMVRKADRQEKQLKLFVEQRGLFVDRDITAILEPYKHLHTRMDDMEARGNDRLKDLIVSELERFVAELKKAQDDVLKLQKERAIVSLESPILITPPLATETAPPDPLSATVTTDATLKVHREAPPQTVIPNSGA</sequence>
<evidence type="ECO:0000256" key="1">
    <source>
        <dbReference type="SAM" id="Coils"/>
    </source>
</evidence>
<evidence type="ECO:0000313" key="2">
    <source>
        <dbReference type="EMBL" id="MCE3049524.1"/>
    </source>
</evidence>
<gene>
    <name evidence="2" type="ORF">HAX54_045094</name>
</gene>
<name>A0ABS8WH78_DATST</name>
<keyword evidence="1" id="KW-0175">Coiled coil</keyword>
<protein>
    <submittedName>
        <fullName evidence="2">Uncharacterized protein</fullName>
    </submittedName>
</protein>
<keyword evidence="3" id="KW-1185">Reference proteome</keyword>
<accession>A0ABS8WH78</accession>
<reference evidence="2 3" key="1">
    <citation type="journal article" date="2021" name="BMC Genomics">
        <title>Datura genome reveals duplications of psychoactive alkaloid biosynthetic genes and high mutation rate following tissue culture.</title>
        <authorList>
            <person name="Rajewski A."/>
            <person name="Carter-House D."/>
            <person name="Stajich J."/>
            <person name="Litt A."/>
        </authorList>
    </citation>
    <scope>NUCLEOTIDE SEQUENCE [LARGE SCALE GENOMIC DNA]</scope>
    <source>
        <strain evidence="2">AR-01</strain>
    </source>
</reference>